<evidence type="ECO:0000313" key="2">
    <source>
        <dbReference type="Proteomes" id="UP000569005"/>
    </source>
</evidence>
<evidence type="ECO:0000313" key="1">
    <source>
        <dbReference type="EMBL" id="MBB5339227.1"/>
    </source>
</evidence>
<dbReference type="EMBL" id="JACHEA010000001">
    <property type="protein sequence ID" value="MBB5339227.1"/>
    <property type="molecule type" value="Genomic_DNA"/>
</dbReference>
<sequence>MGSMTVERTEKRVGVRFGEMQTPELVVSSRANARVKQLRAAFQGHARLSGGMVAIEGDHLLEEALRSGMVLKTVFVSERRTVPGVVPRGVEVLRLTDDVFGSVVETQSPQGVAALMVPPVRTLADLFDGAGTALILIAVGLQDPGNLGTLVRSGEAFGASGVLTTPGTVSAWNQKALRASVGSVFRVPVVGVTAAEVAELKGRGVRLIAAVGVEDFGVLAAQEMDLTAACAVMIGNEGSGLAAEWLEMCDGRVTIPCPGPVESLNAAVAGSLLLYEASRQRGV</sequence>
<gene>
    <name evidence="1" type="ORF">HDF13_001560</name>
</gene>
<keyword evidence="2" id="KW-1185">Reference proteome</keyword>
<keyword evidence="1" id="KW-0489">Methyltransferase</keyword>
<protein>
    <submittedName>
        <fullName evidence="1">TrmH family RNA methyltransferase</fullName>
    </submittedName>
</protein>
<proteinExistence type="predicted"/>
<reference evidence="1" key="1">
    <citation type="submission" date="2020-08" db="EMBL/GenBank/DDBJ databases">
        <title>Genomic Encyclopedia of Type Strains, Phase IV (KMG-V): Genome sequencing to study the core and pangenomes of soil and plant-associated prokaryotes.</title>
        <authorList>
            <person name="Whitman W."/>
        </authorList>
    </citation>
    <scope>NUCLEOTIDE SEQUENCE</scope>
    <source>
        <strain evidence="1">M8UP15</strain>
    </source>
</reference>
<comment type="caution">
    <text evidence="1">The sequence shown here is derived from an EMBL/GenBank/DDBJ whole genome shotgun (WGS) entry which is preliminary data.</text>
</comment>
<organism evidence="1 2">
    <name type="scientific">Tunturiibacter gelidiferens</name>
    <dbReference type="NCBI Taxonomy" id="3069689"/>
    <lineage>
        <taxon>Bacteria</taxon>
        <taxon>Pseudomonadati</taxon>
        <taxon>Acidobacteriota</taxon>
        <taxon>Terriglobia</taxon>
        <taxon>Terriglobales</taxon>
        <taxon>Acidobacteriaceae</taxon>
        <taxon>Tunturiibacter</taxon>
    </lineage>
</organism>
<name>A0ACC5NXA7_9BACT</name>
<keyword evidence="1" id="KW-0808">Transferase</keyword>
<dbReference type="Proteomes" id="UP000569005">
    <property type="component" value="Unassembled WGS sequence"/>
</dbReference>
<accession>A0ACC5NXA7</accession>